<dbReference type="EMBL" id="JBFNQD010000005">
    <property type="protein sequence ID" value="MEW9307409.1"/>
    <property type="molecule type" value="Genomic_DNA"/>
</dbReference>
<accession>A0ABV3PP53</accession>
<dbReference type="RefSeq" id="WP_367624857.1">
    <property type="nucleotide sequence ID" value="NZ_JBFNQD010000005.1"/>
</dbReference>
<dbReference type="SUPFAM" id="SSF46785">
    <property type="entry name" value="Winged helix' DNA-binding domain"/>
    <property type="match status" value="1"/>
</dbReference>
<dbReference type="SUPFAM" id="SSF53850">
    <property type="entry name" value="Periplasmic binding protein-like II"/>
    <property type="match status" value="1"/>
</dbReference>
<dbReference type="Gene3D" id="1.10.10.10">
    <property type="entry name" value="Winged helix-like DNA-binding domain superfamily/Winged helix DNA-binding domain"/>
    <property type="match status" value="1"/>
</dbReference>
<dbReference type="InterPro" id="IPR005119">
    <property type="entry name" value="LysR_subst-bd"/>
</dbReference>
<evidence type="ECO:0000256" key="1">
    <source>
        <dbReference type="ARBA" id="ARBA00009437"/>
    </source>
</evidence>
<protein>
    <submittedName>
        <fullName evidence="6">LysR family transcriptional regulator</fullName>
    </submittedName>
</protein>
<dbReference type="PROSITE" id="PS50931">
    <property type="entry name" value="HTH_LYSR"/>
    <property type="match status" value="1"/>
</dbReference>
<evidence type="ECO:0000259" key="5">
    <source>
        <dbReference type="PROSITE" id="PS50931"/>
    </source>
</evidence>
<dbReference type="InterPro" id="IPR058163">
    <property type="entry name" value="LysR-type_TF_proteobact-type"/>
</dbReference>
<evidence type="ECO:0000256" key="4">
    <source>
        <dbReference type="ARBA" id="ARBA00023163"/>
    </source>
</evidence>
<dbReference type="InterPro" id="IPR000847">
    <property type="entry name" value="LysR_HTH_N"/>
</dbReference>
<dbReference type="Gene3D" id="3.40.190.290">
    <property type="match status" value="1"/>
</dbReference>
<evidence type="ECO:0000313" key="6">
    <source>
        <dbReference type="EMBL" id="MEW9307409.1"/>
    </source>
</evidence>
<keyword evidence="2" id="KW-0805">Transcription regulation</keyword>
<dbReference type="Pfam" id="PF03466">
    <property type="entry name" value="LysR_substrate"/>
    <property type="match status" value="1"/>
</dbReference>
<sequence>MDNRFGEMQVFRLVVETGSYSRAARQLRMTPSTVSKLIARIEARLGLRLFERSTRRLSLTEEGRAYYERGGAVIDDLDAIERDLSGQAVTPTGTVRVTTSLAFGAMAIEPILPAFWQAYPEIAVDLALSEEKLDLYLERIDVAFRVGALPDSRLRARRIGTSRRLIVAAPAYLDRHGTPRSVDDLVRHNCLGFSFRRAVPVWPLSESGRIVDRAVRTTLLANNGETLRRVAVAGIGLARLADYHIRDDLKAGRLVEILADVVAPDEEDMHALFFGGDNIPHRVRVFLDFCVPRLQRFLREAAG</sequence>
<evidence type="ECO:0000256" key="3">
    <source>
        <dbReference type="ARBA" id="ARBA00023125"/>
    </source>
</evidence>
<comment type="similarity">
    <text evidence="1">Belongs to the LysR transcriptional regulatory family.</text>
</comment>
<keyword evidence="7" id="KW-1185">Reference proteome</keyword>
<gene>
    <name evidence="6" type="ORF">ABXS05_17790</name>
</gene>
<evidence type="ECO:0000256" key="2">
    <source>
        <dbReference type="ARBA" id="ARBA00023015"/>
    </source>
</evidence>
<dbReference type="PANTHER" id="PTHR30537:SF71">
    <property type="entry name" value="TRANSCRIPTIONAL REGULATORY PROTEIN"/>
    <property type="match status" value="1"/>
</dbReference>
<dbReference type="InterPro" id="IPR036388">
    <property type="entry name" value="WH-like_DNA-bd_sf"/>
</dbReference>
<evidence type="ECO:0000313" key="7">
    <source>
        <dbReference type="Proteomes" id="UP001555786"/>
    </source>
</evidence>
<proteinExistence type="inferred from homology"/>
<organism evidence="6 7">
    <name type="scientific">Labrys neptuniae</name>
    <dbReference type="NCBI Taxonomy" id="376174"/>
    <lineage>
        <taxon>Bacteria</taxon>
        <taxon>Pseudomonadati</taxon>
        <taxon>Pseudomonadota</taxon>
        <taxon>Alphaproteobacteria</taxon>
        <taxon>Hyphomicrobiales</taxon>
        <taxon>Xanthobacteraceae</taxon>
        <taxon>Labrys</taxon>
    </lineage>
</organism>
<keyword evidence="3" id="KW-0238">DNA-binding</keyword>
<comment type="caution">
    <text evidence="6">The sequence shown here is derived from an EMBL/GenBank/DDBJ whole genome shotgun (WGS) entry which is preliminary data.</text>
</comment>
<dbReference type="Pfam" id="PF00126">
    <property type="entry name" value="HTH_1"/>
    <property type="match status" value="1"/>
</dbReference>
<name>A0ABV3PP53_9HYPH</name>
<dbReference type="Proteomes" id="UP001555786">
    <property type="component" value="Unassembled WGS sequence"/>
</dbReference>
<reference evidence="6 7" key="1">
    <citation type="submission" date="2024-07" db="EMBL/GenBank/DDBJ databases">
        <title>Description of Labrys sedimenti sp. nov., isolated from a diclofenac-degrading enrichment culture.</title>
        <authorList>
            <person name="Tancsics A."/>
            <person name="Csepanyi A."/>
        </authorList>
    </citation>
    <scope>NUCLEOTIDE SEQUENCE [LARGE SCALE GENOMIC DNA]</scope>
    <source>
        <strain evidence="6 7">LMG 23578</strain>
    </source>
</reference>
<feature type="domain" description="HTH lysR-type" evidence="5">
    <location>
        <begin position="1"/>
        <end position="60"/>
    </location>
</feature>
<dbReference type="PANTHER" id="PTHR30537">
    <property type="entry name" value="HTH-TYPE TRANSCRIPTIONAL REGULATOR"/>
    <property type="match status" value="1"/>
</dbReference>
<keyword evidence="4" id="KW-0804">Transcription</keyword>
<dbReference type="InterPro" id="IPR036390">
    <property type="entry name" value="WH_DNA-bd_sf"/>
</dbReference>